<evidence type="ECO:0000256" key="1">
    <source>
        <dbReference type="ARBA" id="ARBA00023015"/>
    </source>
</evidence>
<dbReference type="PANTHER" id="PTHR44688">
    <property type="entry name" value="DNA-BINDING TRANSCRIPTIONAL ACTIVATOR DEVR_DOSR"/>
    <property type="match status" value="1"/>
</dbReference>
<comment type="caution">
    <text evidence="5">The sequence shown here is derived from an EMBL/GenBank/DDBJ whole genome shotgun (WGS) entry which is preliminary data.</text>
</comment>
<keyword evidence="2" id="KW-0238">DNA-binding</keyword>
<organism evidence="5 6">
    <name type="scientific">Methyloprofundus sedimenti</name>
    <dbReference type="NCBI Taxonomy" id="1420851"/>
    <lineage>
        <taxon>Bacteria</taxon>
        <taxon>Pseudomonadati</taxon>
        <taxon>Pseudomonadota</taxon>
        <taxon>Gammaproteobacteria</taxon>
        <taxon>Methylococcales</taxon>
        <taxon>Methylococcaceae</taxon>
        <taxon>Methyloprofundus</taxon>
    </lineage>
</organism>
<dbReference type="SUPFAM" id="SSF46894">
    <property type="entry name" value="C-terminal effector domain of the bipartite response regulators"/>
    <property type="match status" value="1"/>
</dbReference>
<evidence type="ECO:0000259" key="4">
    <source>
        <dbReference type="PROSITE" id="PS50043"/>
    </source>
</evidence>
<feature type="domain" description="HTH luxR-type" evidence="4">
    <location>
        <begin position="143"/>
        <end position="208"/>
    </location>
</feature>
<dbReference type="InterPro" id="IPR000792">
    <property type="entry name" value="Tscrpt_reg_LuxR_C"/>
</dbReference>
<name>A0A1V8M637_9GAMM</name>
<accession>A0A1V8M637</accession>
<dbReference type="GO" id="GO:0006355">
    <property type="term" value="P:regulation of DNA-templated transcription"/>
    <property type="evidence" value="ECO:0007669"/>
    <property type="project" value="InterPro"/>
</dbReference>
<evidence type="ECO:0000313" key="5">
    <source>
        <dbReference type="EMBL" id="OQK17050.1"/>
    </source>
</evidence>
<proteinExistence type="predicted"/>
<protein>
    <recommendedName>
        <fullName evidence="4">HTH luxR-type domain-containing protein</fullName>
    </recommendedName>
</protein>
<dbReference type="CDD" id="cd06170">
    <property type="entry name" value="LuxR_C_like"/>
    <property type="match status" value="1"/>
</dbReference>
<gene>
    <name evidence="5" type="ORF">AU255_03895</name>
</gene>
<reference evidence="5 6" key="1">
    <citation type="submission" date="2015-12" db="EMBL/GenBank/DDBJ databases">
        <authorList>
            <person name="Shamseldin A."/>
            <person name="Moawad H."/>
            <person name="Abd El-Rahim W.M."/>
            <person name="Sadowsky M.J."/>
        </authorList>
    </citation>
    <scope>NUCLEOTIDE SEQUENCE [LARGE SCALE GENOMIC DNA]</scope>
    <source>
        <strain evidence="5 6">WF1</strain>
    </source>
</reference>
<keyword evidence="1" id="KW-0805">Transcription regulation</keyword>
<dbReference type="GO" id="GO:0003677">
    <property type="term" value="F:DNA binding"/>
    <property type="evidence" value="ECO:0007669"/>
    <property type="project" value="UniProtKB-KW"/>
</dbReference>
<dbReference type="PROSITE" id="PS00622">
    <property type="entry name" value="HTH_LUXR_1"/>
    <property type="match status" value="1"/>
</dbReference>
<dbReference type="PANTHER" id="PTHR44688:SF16">
    <property type="entry name" value="DNA-BINDING TRANSCRIPTIONAL ACTIVATOR DEVR_DOSR"/>
    <property type="match status" value="1"/>
</dbReference>
<dbReference type="PROSITE" id="PS50043">
    <property type="entry name" value="HTH_LUXR_2"/>
    <property type="match status" value="1"/>
</dbReference>
<dbReference type="PRINTS" id="PR00038">
    <property type="entry name" value="HTHLUXR"/>
</dbReference>
<dbReference type="STRING" id="1420851.AU255_03895"/>
<keyword evidence="3" id="KW-0804">Transcription</keyword>
<dbReference type="EMBL" id="LPUF01000001">
    <property type="protein sequence ID" value="OQK17050.1"/>
    <property type="molecule type" value="Genomic_DNA"/>
</dbReference>
<dbReference type="AlphaFoldDB" id="A0A1V8M637"/>
<dbReference type="Gene3D" id="3.40.50.2300">
    <property type="match status" value="1"/>
</dbReference>
<dbReference type="Pfam" id="PF00196">
    <property type="entry name" value="GerE"/>
    <property type="match status" value="1"/>
</dbReference>
<evidence type="ECO:0000256" key="2">
    <source>
        <dbReference type="ARBA" id="ARBA00023125"/>
    </source>
</evidence>
<evidence type="ECO:0000256" key="3">
    <source>
        <dbReference type="ARBA" id="ARBA00023163"/>
    </source>
</evidence>
<keyword evidence="6" id="KW-1185">Reference proteome</keyword>
<dbReference type="SMART" id="SM00421">
    <property type="entry name" value="HTH_LUXR"/>
    <property type="match status" value="1"/>
</dbReference>
<dbReference type="InterPro" id="IPR016032">
    <property type="entry name" value="Sig_transdc_resp-reg_C-effctor"/>
</dbReference>
<sequence>MASHQRAELQCWIEALSEKYTIVFYDNLETIQEEGQEINNRFLLIIDASLLVDMNCINRMSKCIKKIIIVGDVLSPIQQINMIHAGACGCSERFIDKKLMFRAIAAVLKNEIWLERRIIPKMLKSIVDKNFASMNNKKFNHASFDSLLVLTPREIEVIDLIYDGIDNIEIANKLNISVRTVKAHLSAIYRKLKVQDRFQLIVYLKDLHVNRLTTM</sequence>
<evidence type="ECO:0000313" key="6">
    <source>
        <dbReference type="Proteomes" id="UP000191980"/>
    </source>
</evidence>
<dbReference type="Proteomes" id="UP000191980">
    <property type="component" value="Unassembled WGS sequence"/>
</dbReference>